<evidence type="ECO:0000256" key="8">
    <source>
        <dbReference type="ARBA" id="ARBA00023284"/>
    </source>
</evidence>
<dbReference type="EMBL" id="CP046415">
    <property type="protein sequence ID" value="QGT77865.1"/>
    <property type="molecule type" value="Genomic_DNA"/>
</dbReference>
<evidence type="ECO:0000256" key="10">
    <source>
        <dbReference type="ARBA" id="ARBA00038489"/>
    </source>
</evidence>
<dbReference type="InterPro" id="IPR050924">
    <property type="entry name" value="Peroxiredoxin_BCP/PrxQ"/>
</dbReference>
<keyword evidence="17" id="KW-1185">Reference proteome</keyword>
<keyword evidence="7" id="KW-1015">Disulfide bond</keyword>
<organism evidence="16 17">
    <name type="scientific">Guyparkeria halophila</name>
    <dbReference type="NCBI Taxonomy" id="47960"/>
    <lineage>
        <taxon>Bacteria</taxon>
        <taxon>Pseudomonadati</taxon>
        <taxon>Pseudomonadota</taxon>
        <taxon>Gammaproteobacteria</taxon>
        <taxon>Chromatiales</taxon>
        <taxon>Thioalkalibacteraceae</taxon>
        <taxon>Guyparkeria</taxon>
    </lineage>
</organism>
<dbReference type="InterPro" id="IPR024706">
    <property type="entry name" value="Peroxiredoxin_AhpC-typ"/>
</dbReference>
<evidence type="ECO:0000256" key="4">
    <source>
        <dbReference type="ARBA" id="ARBA00022559"/>
    </source>
</evidence>
<dbReference type="PANTHER" id="PTHR42801:SF4">
    <property type="entry name" value="AHPC_TSA FAMILY PROTEIN"/>
    <property type="match status" value="1"/>
</dbReference>
<dbReference type="InterPro" id="IPR000866">
    <property type="entry name" value="AhpC/TSA"/>
</dbReference>
<dbReference type="RefSeq" id="WP_156227892.1">
    <property type="nucleotide sequence ID" value="NZ_CP046415.1"/>
</dbReference>
<evidence type="ECO:0000313" key="16">
    <source>
        <dbReference type="EMBL" id="QGT77865.1"/>
    </source>
</evidence>
<dbReference type="GO" id="GO:0045454">
    <property type="term" value="P:cell redox homeostasis"/>
    <property type="evidence" value="ECO:0007669"/>
    <property type="project" value="TreeGrafter"/>
</dbReference>
<dbReference type="KEGG" id="ghl:GM160_02555"/>
<dbReference type="PANTHER" id="PTHR42801">
    <property type="entry name" value="THIOREDOXIN-DEPENDENT PEROXIDE REDUCTASE"/>
    <property type="match status" value="1"/>
</dbReference>
<dbReference type="InterPro" id="IPR036249">
    <property type="entry name" value="Thioredoxin-like_sf"/>
</dbReference>
<protein>
    <recommendedName>
        <fullName evidence="3">thioredoxin-dependent peroxiredoxin</fullName>
        <ecNumber evidence="3">1.11.1.24</ecNumber>
    </recommendedName>
    <alternativeName>
        <fullName evidence="9">Thioredoxin peroxidase</fullName>
    </alternativeName>
    <alternativeName>
        <fullName evidence="11">Thioredoxin-dependent peroxiredoxin Bcp</fullName>
    </alternativeName>
</protein>
<evidence type="ECO:0000256" key="9">
    <source>
        <dbReference type="ARBA" id="ARBA00032824"/>
    </source>
</evidence>
<gene>
    <name evidence="16" type="ORF">GM160_02555</name>
</gene>
<evidence type="ECO:0000256" key="13">
    <source>
        <dbReference type="PIRSR" id="PIRSR000239-1"/>
    </source>
</evidence>
<dbReference type="FunFam" id="3.40.30.10:FF:000007">
    <property type="entry name" value="Thioredoxin-dependent thiol peroxidase"/>
    <property type="match status" value="1"/>
</dbReference>
<evidence type="ECO:0000259" key="15">
    <source>
        <dbReference type="PROSITE" id="PS51352"/>
    </source>
</evidence>
<accession>A0A6I6D0S0</accession>
<comment type="subunit">
    <text evidence="2">Monomer.</text>
</comment>
<evidence type="ECO:0000256" key="6">
    <source>
        <dbReference type="ARBA" id="ARBA00023002"/>
    </source>
</evidence>
<dbReference type="Proteomes" id="UP000427716">
    <property type="component" value="Chromosome"/>
</dbReference>
<keyword evidence="8" id="KW-0676">Redox-active center</keyword>
<feature type="region of interest" description="Disordered" evidence="14">
    <location>
        <begin position="1"/>
        <end position="31"/>
    </location>
</feature>
<dbReference type="InterPro" id="IPR013766">
    <property type="entry name" value="Thioredoxin_domain"/>
</dbReference>
<dbReference type="CDD" id="cd03017">
    <property type="entry name" value="PRX_BCP"/>
    <property type="match status" value="1"/>
</dbReference>
<comment type="similarity">
    <text evidence="10">Belongs to the peroxiredoxin family. BCP/PrxQ subfamily.</text>
</comment>
<name>A0A6I6D0S0_9GAMM</name>
<dbReference type="PIRSF" id="PIRSF000239">
    <property type="entry name" value="AHPC"/>
    <property type="match status" value="1"/>
</dbReference>
<dbReference type="GO" id="GO:0034599">
    <property type="term" value="P:cellular response to oxidative stress"/>
    <property type="evidence" value="ECO:0007669"/>
    <property type="project" value="TreeGrafter"/>
</dbReference>
<evidence type="ECO:0000256" key="2">
    <source>
        <dbReference type="ARBA" id="ARBA00011245"/>
    </source>
</evidence>
<feature type="domain" description="Thioredoxin" evidence="15">
    <location>
        <begin position="13"/>
        <end position="164"/>
    </location>
</feature>
<evidence type="ECO:0000313" key="17">
    <source>
        <dbReference type="Proteomes" id="UP000427716"/>
    </source>
</evidence>
<dbReference type="AlphaFoldDB" id="A0A6I6D0S0"/>
<evidence type="ECO:0000256" key="3">
    <source>
        <dbReference type="ARBA" id="ARBA00013017"/>
    </source>
</evidence>
<evidence type="ECO:0000256" key="5">
    <source>
        <dbReference type="ARBA" id="ARBA00022862"/>
    </source>
</evidence>
<comment type="catalytic activity">
    <reaction evidence="12">
        <text>a hydroperoxide + [thioredoxin]-dithiol = an alcohol + [thioredoxin]-disulfide + H2O</text>
        <dbReference type="Rhea" id="RHEA:62620"/>
        <dbReference type="Rhea" id="RHEA-COMP:10698"/>
        <dbReference type="Rhea" id="RHEA-COMP:10700"/>
        <dbReference type="ChEBI" id="CHEBI:15377"/>
        <dbReference type="ChEBI" id="CHEBI:29950"/>
        <dbReference type="ChEBI" id="CHEBI:30879"/>
        <dbReference type="ChEBI" id="CHEBI:35924"/>
        <dbReference type="ChEBI" id="CHEBI:50058"/>
        <dbReference type="EC" id="1.11.1.24"/>
    </reaction>
</comment>
<keyword evidence="4" id="KW-0575">Peroxidase</keyword>
<dbReference type="GO" id="GO:0008379">
    <property type="term" value="F:thioredoxin peroxidase activity"/>
    <property type="evidence" value="ECO:0007669"/>
    <property type="project" value="TreeGrafter"/>
</dbReference>
<dbReference type="SUPFAM" id="SSF52833">
    <property type="entry name" value="Thioredoxin-like"/>
    <property type="match status" value="1"/>
</dbReference>
<evidence type="ECO:0000256" key="11">
    <source>
        <dbReference type="ARBA" id="ARBA00042639"/>
    </source>
</evidence>
<sequence length="164" mass="17802">MSSKTAATASPEPRPGQPAPDFSGQTTDGDTLTLADLRGQPLVLYFYPRDNTPGCTTEARDFQAALLAFEAAGARVVGVSNDDAASHRKFCDKQGIDFPLIADTDRSVSQAFNVLRMKNMFGKRFKGIERSTFLIDADGVIREAWRKVKVPGHVEAVLEAVKAL</sequence>
<dbReference type="GO" id="GO:0005737">
    <property type="term" value="C:cytoplasm"/>
    <property type="evidence" value="ECO:0007669"/>
    <property type="project" value="TreeGrafter"/>
</dbReference>
<comment type="function">
    <text evidence="1">Thiol-specific peroxidase that catalyzes the reduction of hydrogen peroxide and organic hydroperoxides to water and alcohols, respectively. Plays a role in cell protection against oxidative stress by detoxifying peroxides and as sensor of hydrogen peroxide-mediated signaling events.</text>
</comment>
<dbReference type="Gene3D" id="3.40.30.10">
    <property type="entry name" value="Glutaredoxin"/>
    <property type="match status" value="1"/>
</dbReference>
<keyword evidence="5" id="KW-0049">Antioxidant</keyword>
<proteinExistence type="inferred from homology"/>
<evidence type="ECO:0000256" key="12">
    <source>
        <dbReference type="ARBA" id="ARBA00049091"/>
    </source>
</evidence>
<evidence type="ECO:0000256" key="7">
    <source>
        <dbReference type="ARBA" id="ARBA00023157"/>
    </source>
</evidence>
<dbReference type="Pfam" id="PF00578">
    <property type="entry name" value="AhpC-TSA"/>
    <property type="match status" value="1"/>
</dbReference>
<evidence type="ECO:0000256" key="14">
    <source>
        <dbReference type="SAM" id="MobiDB-lite"/>
    </source>
</evidence>
<evidence type="ECO:0000256" key="1">
    <source>
        <dbReference type="ARBA" id="ARBA00003330"/>
    </source>
</evidence>
<feature type="active site" description="Cysteine sulfenic acid (-SOH) intermediate; for peroxidase activity" evidence="13">
    <location>
        <position position="55"/>
    </location>
</feature>
<dbReference type="EC" id="1.11.1.24" evidence="3"/>
<keyword evidence="6" id="KW-0560">Oxidoreductase</keyword>
<dbReference type="PROSITE" id="PS51352">
    <property type="entry name" value="THIOREDOXIN_2"/>
    <property type="match status" value="1"/>
</dbReference>
<reference evidence="16 17" key="1">
    <citation type="submission" date="2019-11" db="EMBL/GenBank/DDBJ databases">
        <authorList>
            <person name="Zhang J."/>
            <person name="Sun C."/>
        </authorList>
    </citation>
    <scope>NUCLEOTIDE SEQUENCE [LARGE SCALE GENOMIC DNA]</scope>
    <source>
        <strain evidence="17">sp2</strain>
    </source>
</reference>